<name>A0A086ZPP9_9BIFI</name>
<feature type="compositionally biased region" description="Pro residues" evidence="1">
    <location>
        <begin position="61"/>
        <end position="76"/>
    </location>
</feature>
<keyword evidence="3" id="KW-1185">Reference proteome</keyword>
<protein>
    <submittedName>
        <fullName evidence="2">Uncharacterized protein</fullName>
    </submittedName>
</protein>
<accession>A0A086ZPP9</accession>
<feature type="compositionally biased region" description="Basic residues" evidence="1">
    <location>
        <begin position="79"/>
        <end position="92"/>
    </location>
</feature>
<evidence type="ECO:0000313" key="3">
    <source>
        <dbReference type="Proteomes" id="UP000029093"/>
    </source>
</evidence>
<comment type="caution">
    <text evidence="2">The sequence shown here is derived from an EMBL/GenBank/DDBJ whole genome shotgun (WGS) entry which is preliminary data.</text>
</comment>
<sequence length="144" mass="15827">MFLTGASVLHADSIIDCCDTPSAACHGAIPWPAMKTGAARPPDGRPHGQQDRKRHGCLTTPTPPTPTPPTPTPSTPIPRSRRSRRRRVRCNGKRSCLLMLGAARRPGTGHDDRLEGQARKWEKLAKANHEKAEQADHLRRGENH</sequence>
<feature type="region of interest" description="Disordered" evidence="1">
    <location>
        <begin position="34"/>
        <end position="94"/>
    </location>
</feature>
<evidence type="ECO:0000256" key="1">
    <source>
        <dbReference type="SAM" id="MobiDB-lite"/>
    </source>
</evidence>
<proteinExistence type="predicted"/>
<gene>
    <name evidence="2" type="ORF">BBOU_3001</name>
</gene>
<dbReference type="AlphaFoldDB" id="A0A086ZPP9"/>
<dbReference type="EMBL" id="JGYQ01000007">
    <property type="protein sequence ID" value="KFI48499.1"/>
    <property type="molecule type" value="Genomic_DNA"/>
</dbReference>
<evidence type="ECO:0000313" key="2">
    <source>
        <dbReference type="EMBL" id="KFI48499.1"/>
    </source>
</evidence>
<reference evidence="2 3" key="1">
    <citation type="submission" date="2014-03" db="EMBL/GenBank/DDBJ databases">
        <title>Genomics of Bifidobacteria.</title>
        <authorList>
            <person name="Ventura M."/>
            <person name="Milani C."/>
            <person name="Lugli G.A."/>
        </authorList>
    </citation>
    <scope>NUCLEOTIDE SEQUENCE [LARGE SCALE GENOMIC DNA]</scope>
    <source>
        <strain evidence="2 3">LMG 10736</strain>
    </source>
</reference>
<organism evidence="2 3">
    <name type="scientific">Bifidobacterium boum</name>
    <dbReference type="NCBI Taxonomy" id="78343"/>
    <lineage>
        <taxon>Bacteria</taxon>
        <taxon>Bacillati</taxon>
        <taxon>Actinomycetota</taxon>
        <taxon>Actinomycetes</taxon>
        <taxon>Bifidobacteriales</taxon>
        <taxon>Bifidobacteriaceae</taxon>
        <taxon>Bifidobacterium</taxon>
    </lineage>
</organism>
<dbReference type="Proteomes" id="UP000029093">
    <property type="component" value="Unassembled WGS sequence"/>
</dbReference>
<feature type="compositionally biased region" description="Basic and acidic residues" evidence="1">
    <location>
        <begin position="42"/>
        <end position="51"/>
    </location>
</feature>